<organism evidence="1 2">
    <name type="scientific">Phormidesmis priestleyi Ana</name>
    <dbReference type="NCBI Taxonomy" id="1666911"/>
    <lineage>
        <taxon>Bacteria</taxon>
        <taxon>Bacillati</taxon>
        <taxon>Cyanobacteriota</taxon>
        <taxon>Cyanophyceae</taxon>
        <taxon>Leptolyngbyales</taxon>
        <taxon>Leptolyngbyaceae</taxon>
        <taxon>Phormidesmis</taxon>
    </lineage>
</organism>
<reference evidence="1 2" key="1">
    <citation type="submission" date="2015-09" db="EMBL/GenBank/DDBJ databases">
        <title>Identification and resolution of microdiversity through metagenomic sequencing of parallel consortia.</title>
        <authorList>
            <person name="Nelson W.C."/>
            <person name="Romine M.F."/>
            <person name="Lindemann S.R."/>
        </authorList>
    </citation>
    <scope>NUCLEOTIDE SEQUENCE [LARGE SCALE GENOMIC DNA]</scope>
    <source>
        <strain evidence="1">Ana</strain>
    </source>
</reference>
<dbReference type="EMBL" id="LJZR01000007">
    <property type="protein sequence ID" value="KPQ36287.1"/>
    <property type="molecule type" value="Genomic_DNA"/>
</dbReference>
<dbReference type="AlphaFoldDB" id="A0A0P8DHW6"/>
<protein>
    <submittedName>
        <fullName evidence="1">Uncharacterized protein</fullName>
    </submittedName>
</protein>
<dbReference type="Proteomes" id="UP000050465">
    <property type="component" value="Unassembled WGS sequence"/>
</dbReference>
<evidence type="ECO:0000313" key="1">
    <source>
        <dbReference type="EMBL" id="KPQ36287.1"/>
    </source>
</evidence>
<proteinExistence type="predicted"/>
<comment type="caution">
    <text evidence="1">The sequence shown here is derived from an EMBL/GenBank/DDBJ whole genome shotgun (WGS) entry which is preliminary data.</text>
</comment>
<evidence type="ECO:0000313" key="2">
    <source>
        <dbReference type="Proteomes" id="UP000050465"/>
    </source>
</evidence>
<name>A0A0P8DHW6_9CYAN</name>
<dbReference type="STRING" id="1666911.HLUCCA11_07065"/>
<sequence>MALITSCLRKYTDIPQMNLDFYNLFLIQAAEGLYKDLFVCCESLDLLFCKGFSYVAVFQPSDQRDIVHRERISSQRVQFTRGSVRGVFMKLGCLPDRVSFGHIALV</sequence>
<accession>A0A0P8DHW6</accession>
<gene>
    <name evidence="1" type="ORF">HLUCCA11_07065</name>
</gene>